<feature type="non-terminal residue" evidence="1">
    <location>
        <position position="300"/>
    </location>
</feature>
<dbReference type="EMBL" id="MU072757">
    <property type="protein sequence ID" value="KAF5825503.1"/>
    <property type="molecule type" value="Genomic_DNA"/>
</dbReference>
<reference evidence="1" key="1">
    <citation type="submission" date="2017-08" db="EMBL/GenBank/DDBJ databases">
        <authorList>
            <person name="Polle J.E."/>
            <person name="Barry K."/>
            <person name="Cushman J."/>
            <person name="Schmutz J."/>
            <person name="Tran D."/>
            <person name="Hathwaick L.T."/>
            <person name="Yim W.C."/>
            <person name="Jenkins J."/>
            <person name="Mckie-Krisberg Z.M."/>
            <person name="Prochnik S."/>
            <person name="Lindquist E."/>
            <person name="Dockter R.B."/>
            <person name="Adam C."/>
            <person name="Molina H."/>
            <person name="Bunkerborg J."/>
            <person name="Jin E."/>
            <person name="Buchheim M."/>
            <person name="Magnuson J."/>
        </authorList>
    </citation>
    <scope>NUCLEOTIDE SEQUENCE</scope>
    <source>
        <strain evidence="1">CCAP 19/18</strain>
    </source>
</reference>
<name>A0ABQ7FTK5_DUNSA</name>
<proteinExistence type="predicted"/>
<dbReference type="Proteomes" id="UP000815325">
    <property type="component" value="Unassembled WGS sequence"/>
</dbReference>
<evidence type="ECO:0000313" key="2">
    <source>
        <dbReference type="Proteomes" id="UP000815325"/>
    </source>
</evidence>
<comment type="caution">
    <text evidence="1">The sequence shown here is derived from an EMBL/GenBank/DDBJ whole genome shotgun (WGS) entry which is preliminary data.</text>
</comment>
<evidence type="ECO:0000313" key="1">
    <source>
        <dbReference type="EMBL" id="KAF5825503.1"/>
    </source>
</evidence>
<gene>
    <name evidence="1" type="ORF">DUNSADRAFT_9177</name>
</gene>
<keyword evidence="2" id="KW-1185">Reference proteome</keyword>
<accession>A0ABQ7FTK5</accession>
<protein>
    <submittedName>
        <fullName evidence="1">Uncharacterized protein</fullName>
    </submittedName>
</protein>
<organism evidence="1 2">
    <name type="scientific">Dunaliella salina</name>
    <name type="common">Green alga</name>
    <name type="synonym">Protococcus salinus</name>
    <dbReference type="NCBI Taxonomy" id="3046"/>
    <lineage>
        <taxon>Eukaryota</taxon>
        <taxon>Viridiplantae</taxon>
        <taxon>Chlorophyta</taxon>
        <taxon>core chlorophytes</taxon>
        <taxon>Chlorophyceae</taxon>
        <taxon>CS clade</taxon>
        <taxon>Chlamydomonadales</taxon>
        <taxon>Dunaliellaceae</taxon>
        <taxon>Dunaliella</taxon>
    </lineage>
</organism>
<sequence>MLSECHNAGVVSMMAGRASEYNSSLLVCSYYGLELPVYRDGYIQNHSFVEAKGHRAMSRMLPHFLHDIIDHDFLALVIAWEQLQELSHGERCPKGLTRGVVAELRVAINDLVKLAAKVLGNLTSIQLHSLVHHLCQDILNHGSPYNHDAQGSEHAHKGPKSLYKQTNRQVGGHTYMASMARLHEAGSSSHAVAMGLEERHPSPAEEVASGAHEDTYGTAWMQTSQTGVHTLQACGCKIGLVCLAGGSREEAHPSVSGSSWAQSDTLLVSQPELLFKHLWSRQFPAPAEARGCTYLEMGKF</sequence>